<sequence length="67" mass="7674">MAVGLVIIALLVVCLQSYSYLMLNYRSTLNKLQKPKKIYLDSVSLYCTCDGKNQNFQIISYTLELFS</sequence>
<organism evidence="1">
    <name type="scientific">Solanum chacoense</name>
    <name type="common">Chaco potato</name>
    <dbReference type="NCBI Taxonomy" id="4108"/>
    <lineage>
        <taxon>Eukaryota</taxon>
        <taxon>Viridiplantae</taxon>
        <taxon>Streptophyta</taxon>
        <taxon>Embryophyta</taxon>
        <taxon>Tracheophyta</taxon>
        <taxon>Spermatophyta</taxon>
        <taxon>Magnoliopsida</taxon>
        <taxon>eudicotyledons</taxon>
        <taxon>Gunneridae</taxon>
        <taxon>Pentapetalae</taxon>
        <taxon>asterids</taxon>
        <taxon>lamiids</taxon>
        <taxon>Solanales</taxon>
        <taxon>Solanaceae</taxon>
        <taxon>Solanoideae</taxon>
        <taxon>Solaneae</taxon>
        <taxon>Solanum</taxon>
    </lineage>
</organism>
<name>A0A0V0HEM8_SOLCH</name>
<accession>A0A0V0HEM8</accession>
<dbReference type="AlphaFoldDB" id="A0A0V0HEM8"/>
<evidence type="ECO:0000313" key="1">
    <source>
        <dbReference type="EMBL" id="JAP18426.1"/>
    </source>
</evidence>
<proteinExistence type="predicted"/>
<reference evidence="1" key="1">
    <citation type="submission" date="2015-12" db="EMBL/GenBank/DDBJ databases">
        <title>Gene expression during late stages of embryo sac development: a critical building block for successful pollen-pistil interactions.</title>
        <authorList>
            <person name="Liu Y."/>
            <person name="Joly V."/>
            <person name="Sabar M."/>
            <person name="Matton D.P."/>
        </authorList>
    </citation>
    <scope>NUCLEOTIDE SEQUENCE</scope>
</reference>
<protein>
    <submittedName>
        <fullName evidence="1">Putative ovule protein</fullName>
    </submittedName>
</protein>
<dbReference type="EMBL" id="GEDG01021295">
    <property type="protein sequence ID" value="JAP18426.1"/>
    <property type="molecule type" value="Transcribed_RNA"/>
</dbReference>